<dbReference type="Proteomes" id="UP001218188">
    <property type="component" value="Unassembled WGS sequence"/>
</dbReference>
<feature type="compositionally biased region" description="Polar residues" evidence="1">
    <location>
        <begin position="733"/>
        <end position="744"/>
    </location>
</feature>
<proteinExistence type="predicted"/>
<feature type="compositionally biased region" description="Pro residues" evidence="1">
    <location>
        <begin position="649"/>
        <end position="658"/>
    </location>
</feature>
<gene>
    <name evidence="2" type="ORF">C8F04DRAFT_1266297</name>
</gene>
<feature type="compositionally biased region" description="Low complexity" evidence="1">
    <location>
        <begin position="433"/>
        <end position="444"/>
    </location>
</feature>
<feature type="region of interest" description="Disordered" evidence="1">
    <location>
        <begin position="316"/>
        <end position="394"/>
    </location>
</feature>
<feature type="compositionally biased region" description="Basic and acidic residues" evidence="1">
    <location>
        <begin position="773"/>
        <end position="796"/>
    </location>
</feature>
<evidence type="ECO:0000256" key="1">
    <source>
        <dbReference type="SAM" id="MobiDB-lite"/>
    </source>
</evidence>
<dbReference type="AlphaFoldDB" id="A0AAD6X0T6"/>
<organism evidence="2 3">
    <name type="scientific">Mycena alexandri</name>
    <dbReference type="NCBI Taxonomy" id="1745969"/>
    <lineage>
        <taxon>Eukaryota</taxon>
        <taxon>Fungi</taxon>
        <taxon>Dikarya</taxon>
        <taxon>Basidiomycota</taxon>
        <taxon>Agaricomycotina</taxon>
        <taxon>Agaricomycetes</taxon>
        <taxon>Agaricomycetidae</taxon>
        <taxon>Agaricales</taxon>
        <taxon>Marasmiineae</taxon>
        <taxon>Mycenaceae</taxon>
        <taxon>Mycena</taxon>
    </lineage>
</organism>
<feature type="region of interest" description="Disordered" evidence="1">
    <location>
        <begin position="700"/>
        <end position="858"/>
    </location>
</feature>
<feature type="compositionally biased region" description="Low complexity" evidence="1">
    <location>
        <begin position="370"/>
        <end position="379"/>
    </location>
</feature>
<dbReference type="EMBL" id="JARJCM010000116">
    <property type="protein sequence ID" value="KAJ7028089.1"/>
    <property type="molecule type" value="Genomic_DNA"/>
</dbReference>
<feature type="region of interest" description="Disordered" evidence="1">
    <location>
        <begin position="409"/>
        <end position="444"/>
    </location>
</feature>
<reference evidence="2" key="1">
    <citation type="submission" date="2023-03" db="EMBL/GenBank/DDBJ databases">
        <title>Massive genome expansion in bonnet fungi (Mycena s.s.) driven by repeated elements and novel gene families across ecological guilds.</title>
        <authorList>
            <consortium name="Lawrence Berkeley National Laboratory"/>
            <person name="Harder C.B."/>
            <person name="Miyauchi S."/>
            <person name="Viragh M."/>
            <person name="Kuo A."/>
            <person name="Thoen E."/>
            <person name="Andreopoulos B."/>
            <person name="Lu D."/>
            <person name="Skrede I."/>
            <person name="Drula E."/>
            <person name="Henrissat B."/>
            <person name="Morin E."/>
            <person name="Kohler A."/>
            <person name="Barry K."/>
            <person name="LaButti K."/>
            <person name="Morin E."/>
            <person name="Salamov A."/>
            <person name="Lipzen A."/>
            <person name="Mereny Z."/>
            <person name="Hegedus B."/>
            <person name="Baldrian P."/>
            <person name="Stursova M."/>
            <person name="Weitz H."/>
            <person name="Taylor A."/>
            <person name="Grigoriev I.V."/>
            <person name="Nagy L.G."/>
            <person name="Martin F."/>
            <person name="Kauserud H."/>
        </authorList>
    </citation>
    <scope>NUCLEOTIDE SEQUENCE</scope>
    <source>
        <strain evidence="2">CBHHK200</strain>
    </source>
</reference>
<evidence type="ECO:0000313" key="3">
    <source>
        <dbReference type="Proteomes" id="UP001218188"/>
    </source>
</evidence>
<feature type="compositionally biased region" description="Basic residues" evidence="1">
    <location>
        <begin position="348"/>
        <end position="360"/>
    </location>
</feature>
<evidence type="ECO:0000313" key="2">
    <source>
        <dbReference type="EMBL" id="KAJ7028089.1"/>
    </source>
</evidence>
<accession>A0AAD6X0T6</accession>
<sequence>MPAHAWTTAAQFTLLTSHMAEYVVRHAQKKVNKVWPTIFEDFFRQNPVAGMLGIDKATVTPEQWKELQDAILLKKSQIKAWFRYQHKKTTRTTSARRSVQSTIGNALFAAKPTRRRVHRATEVFQQRNLEHVREVLAQRGHNELNEEHMAVDGEDLEVQEVRAKVARGERLRMQNEVVKELYETAPESEREAIAEAIRLEKENLGASAERSASEVETQQRQIAIDESSDVMEKVLKTVAHKTGWFSFAIWGGPNPRHDGELSLKCAVYGNTPVGNDFVAQHTNFDEGISLPFQKFLHRCFENSVLRPPIVNDVTNDMDSLDASDDSPMPPAPAPAAKKTGKLTEKMTGKAKPKRVRKPKRAVPAVPAPAPATAAVSATPVPTPSTPPLDQSVDDMLDSDSAVLNNDEWADTADAGPTDNIFSSPLATPPPDSPSGFDSTSSTSLPLRSTAADYWPEGMTAPTSPRTAARAGAAERGGFVSTATYVPAPVIDPALMQGTPPPAPLARPCFNGAEFVPNRAVGQSPTSTPVWRSGGASALHLRPVSRATEKQAGGSQSRLTALFGSYRDPVATSPVCAYRDQEAYRRDIAARPRADIFGFSATARPPALSSTAPYLAFKSSSPTTAPRAFVPAAPSSFSTTSPPAATAQIPTPPDPPAQTPAPAVYPSRPMANPTKAALAAAKKATAKAAVTGNSAAAVMAAASKKRGRKPKRDILTGITNDITTPAPVPDPSAATPSMGGSTGRSCGSGDNAARSAATNENVQLCVAGPSGMRAELKRQKEAEKTSEGDGGRGEAPRESPAQPRRAPPRPDEGAGPQAGPTGPTACPARPKGKRGGACREDRDHEDQAKDNHHERMREKMSLNFVRLNAYA</sequence>
<feature type="compositionally biased region" description="Low complexity" evidence="1">
    <location>
        <begin position="632"/>
        <end position="648"/>
    </location>
</feature>
<feature type="compositionally biased region" description="Low complexity" evidence="1">
    <location>
        <begin position="812"/>
        <end position="827"/>
    </location>
</feature>
<comment type="caution">
    <text evidence="2">The sequence shown here is derived from an EMBL/GenBank/DDBJ whole genome shotgun (WGS) entry which is preliminary data.</text>
</comment>
<feature type="region of interest" description="Disordered" evidence="1">
    <location>
        <begin position="632"/>
        <end position="661"/>
    </location>
</feature>
<name>A0AAD6X0T6_9AGAR</name>
<keyword evidence="3" id="KW-1185">Reference proteome</keyword>
<feature type="compositionally biased region" description="Basic and acidic residues" evidence="1">
    <location>
        <begin position="836"/>
        <end position="858"/>
    </location>
</feature>
<protein>
    <submittedName>
        <fullName evidence="2">Uncharacterized protein</fullName>
    </submittedName>
</protein>